<dbReference type="PROSITE" id="PS00070">
    <property type="entry name" value="ALDEHYDE_DEHYDR_CYS"/>
    <property type="match status" value="1"/>
</dbReference>
<dbReference type="InterPro" id="IPR029510">
    <property type="entry name" value="Ald_DH_CS_GLU"/>
</dbReference>
<evidence type="ECO:0000256" key="4">
    <source>
        <dbReference type="RuleBase" id="RU003345"/>
    </source>
</evidence>
<evidence type="ECO:0000256" key="3">
    <source>
        <dbReference type="PROSITE-ProRule" id="PRU10007"/>
    </source>
</evidence>
<comment type="similarity">
    <text evidence="1 4">Belongs to the aldehyde dehydrogenase family.</text>
</comment>
<dbReference type="Proteomes" id="UP000025748">
    <property type="component" value="Unassembled WGS sequence"/>
</dbReference>
<dbReference type="InterPro" id="IPR016161">
    <property type="entry name" value="Ald_DH/histidinol_DH"/>
</dbReference>
<organism evidence="6 7">
    <name type="scientific">Bordetella hinzii OH87 BAL007II</name>
    <dbReference type="NCBI Taxonomy" id="1331262"/>
    <lineage>
        <taxon>Bacteria</taxon>
        <taxon>Pseudomonadati</taxon>
        <taxon>Pseudomonadota</taxon>
        <taxon>Betaproteobacteria</taxon>
        <taxon>Burkholderiales</taxon>
        <taxon>Alcaligenaceae</taxon>
        <taxon>Bordetella</taxon>
    </lineage>
</organism>
<dbReference type="Pfam" id="PF00171">
    <property type="entry name" value="Aldedh"/>
    <property type="match status" value="1"/>
</dbReference>
<evidence type="ECO:0000313" key="6">
    <source>
        <dbReference type="EMBL" id="KCB23156.1"/>
    </source>
</evidence>
<reference evidence="6 7" key="1">
    <citation type="submission" date="2014-03" db="EMBL/GenBank/DDBJ databases">
        <title>Genome sequence of Bordetella hinzii.</title>
        <authorList>
            <person name="Register K."/>
            <person name="Harvill E."/>
            <person name="Goodfield L.L."/>
            <person name="Ivanov Y.V."/>
            <person name="Meyer J.A."/>
            <person name="Muse S.J."/>
            <person name="Jacobs N."/>
            <person name="Bendor L."/>
            <person name="Smallridge W.E."/>
            <person name="Brinkac L.M."/>
            <person name="Sanka R."/>
            <person name="Kim M."/>
            <person name="Losada L."/>
        </authorList>
    </citation>
    <scope>NUCLEOTIDE SEQUENCE [LARGE SCALE GENOMIC DNA]</scope>
    <source>
        <strain evidence="6 7">OH87 BAL007II</strain>
    </source>
</reference>
<dbReference type="InterPro" id="IPR050740">
    <property type="entry name" value="Aldehyde_DH_Superfamily"/>
</dbReference>
<dbReference type="PROSITE" id="PS00687">
    <property type="entry name" value="ALDEHYDE_DEHYDR_GLU"/>
    <property type="match status" value="1"/>
</dbReference>
<dbReference type="NCBIfam" id="TIGR01780">
    <property type="entry name" value="SSADH"/>
    <property type="match status" value="1"/>
</dbReference>
<gene>
    <name evidence="6" type="ORF">L544_0256</name>
</gene>
<dbReference type="InterPro" id="IPR016162">
    <property type="entry name" value="Ald_DH_N"/>
</dbReference>
<evidence type="ECO:0000256" key="1">
    <source>
        <dbReference type="ARBA" id="ARBA00009986"/>
    </source>
</evidence>
<dbReference type="PANTHER" id="PTHR43353:SF5">
    <property type="entry name" value="SUCCINATE-SEMIALDEHYDE DEHYDROGENASE, MITOCHONDRIAL"/>
    <property type="match status" value="1"/>
</dbReference>
<name>A0ABR4R1J0_9BORD</name>
<dbReference type="InterPro" id="IPR016163">
    <property type="entry name" value="Ald_DH_C"/>
</dbReference>
<dbReference type="PANTHER" id="PTHR43353">
    <property type="entry name" value="SUCCINATE-SEMIALDEHYDE DEHYDROGENASE, MITOCHONDRIAL"/>
    <property type="match status" value="1"/>
</dbReference>
<proteinExistence type="inferred from homology"/>
<sequence>MALMSPASGDKFDVEDETGMKLQNAQLLRQQAYIGGRWCDADSKATITVRNPHDGNILGTVPNLGAAETARAIEAADGALPAWRAKTGKERGAILRKWQQLIEAHADDLALLLTLEQGKPLAEARGELNYALSFVEWFAEEAKRVYGDVLPSPRGDQRMMAIRQPVGVVAAIIAWNFPSALVTRKVSPALAAGCTVVLKPSELTPFTALALAWLGEQAGIPPGVLNVVIGDPAPIGAELSGNTTVRKLTFTGSTQTGRLLMQQSAANIKKLSLELGGNAPFIVFEDADLDEAVQGLMASKFRNAGQTCVCANRVYVHGSVAQAFTDKLRAEIGKLKLGGGLEPGVTLGPLIDQRAVDKVSSLVEDARAKGAAVLAGGKLQAAGTLLYEPTLLTGVTDAMEIAHQEIFGPVVGISTFEDEAAVLARANDSESGLAAYFYTADLERVWRVMEGLEYGIVGVNTGAVSNEVGPFGGVKESGIGREGSKYGIEEFLEIKYVCLAGKTFNTAR</sequence>
<dbReference type="SUPFAM" id="SSF53720">
    <property type="entry name" value="ALDH-like"/>
    <property type="match status" value="1"/>
</dbReference>
<feature type="active site" evidence="3">
    <location>
        <position position="274"/>
    </location>
</feature>
<keyword evidence="7" id="KW-1185">Reference proteome</keyword>
<evidence type="ECO:0000313" key="7">
    <source>
        <dbReference type="Proteomes" id="UP000025748"/>
    </source>
</evidence>
<dbReference type="Gene3D" id="3.40.309.10">
    <property type="entry name" value="Aldehyde Dehydrogenase, Chain A, domain 2"/>
    <property type="match status" value="1"/>
</dbReference>
<dbReference type="CDD" id="cd07103">
    <property type="entry name" value="ALDH_F5_SSADH_GabD"/>
    <property type="match status" value="1"/>
</dbReference>
<keyword evidence="2 4" id="KW-0560">Oxidoreductase</keyword>
<dbReference type="InterPro" id="IPR010102">
    <property type="entry name" value="Succ_semiAld_DH"/>
</dbReference>
<feature type="domain" description="Aldehyde dehydrogenase" evidence="5">
    <location>
        <begin position="38"/>
        <end position="497"/>
    </location>
</feature>
<dbReference type="InterPro" id="IPR015590">
    <property type="entry name" value="Aldehyde_DH_dom"/>
</dbReference>
<comment type="caution">
    <text evidence="6">The sequence shown here is derived from an EMBL/GenBank/DDBJ whole genome shotgun (WGS) entry which is preliminary data.</text>
</comment>
<dbReference type="GO" id="GO:0009013">
    <property type="term" value="F:succinate-semialdehyde dehydrogenase [NAD(P)+] activity"/>
    <property type="evidence" value="ECO:0007669"/>
    <property type="project" value="UniProtKB-EC"/>
</dbReference>
<dbReference type="InterPro" id="IPR016160">
    <property type="entry name" value="Ald_DH_CS_CYS"/>
</dbReference>
<evidence type="ECO:0000259" key="5">
    <source>
        <dbReference type="Pfam" id="PF00171"/>
    </source>
</evidence>
<dbReference type="Gene3D" id="3.40.605.10">
    <property type="entry name" value="Aldehyde Dehydrogenase, Chain A, domain 1"/>
    <property type="match status" value="1"/>
</dbReference>
<dbReference type="EMBL" id="JHEM01000021">
    <property type="protein sequence ID" value="KCB23156.1"/>
    <property type="molecule type" value="Genomic_DNA"/>
</dbReference>
<protein>
    <submittedName>
        <fullName evidence="6">Succinate-semialdehyde dehydrogenase [NAD(P)+]</fullName>
        <ecNumber evidence="6">1.2.1.16</ecNumber>
    </submittedName>
</protein>
<evidence type="ECO:0000256" key="2">
    <source>
        <dbReference type="ARBA" id="ARBA00023002"/>
    </source>
</evidence>
<dbReference type="EC" id="1.2.1.16" evidence="6"/>
<accession>A0ABR4R1J0</accession>